<evidence type="ECO:0000313" key="4">
    <source>
        <dbReference type="Proteomes" id="UP000799536"/>
    </source>
</evidence>
<feature type="compositionally biased region" description="Low complexity" evidence="2">
    <location>
        <begin position="299"/>
        <end position="316"/>
    </location>
</feature>
<dbReference type="Proteomes" id="UP000799536">
    <property type="component" value="Unassembled WGS sequence"/>
</dbReference>
<feature type="region of interest" description="Disordered" evidence="2">
    <location>
        <begin position="291"/>
        <end position="316"/>
    </location>
</feature>
<dbReference type="EMBL" id="ML994231">
    <property type="protein sequence ID" value="KAF2197473.1"/>
    <property type="molecule type" value="Genomic_DNA"/>
</dbReference>
<reference evidence="3" key="1">
    <citation type="journal article" date="2020" name="Stud. Mycol.">
        <title>101 Dothideomycetes genomes: a test case for predicting lifestyles and emergence of pathogens.</title>
        <authorList>
            <person name="Haridas S."/>
            <person name="Albert R."/>
            <person name="Binder M."/>
            <person name="Bloem J."/>
            <person name="Labutti K."/>
            <person name="Salamov A."/>
            <person name="Andreopoulos B."/>
            <person name="Baker S."/>
            <person name="Barry K."/>
            <person name="Bills G."/>
            <person name="Bluhm B."/>
            <person name="Cannon C."/>
            <person name="Castanera R."/>
            <person name="Culley D."/>
            <person name="Daum C."/>
            <person name="Ezra D."/>
            <person name="Gonzalez J."/>
            <person name="Henrissat B."/>
            <person name="Kuo A."/>
            <person name="Liang C."/>
            <person name="Lipzen A."/>
            <person name="Lutzoni F."/>
            <person name="Magnuson J."/>
            <person name="Mondo S."/>
            <person name="Nolan M."/>
            <person name="Ohm R."/>
            <person name="Pangilinan J."/>
            <person name="Park H.-J."/>
            <person name="Ramirez L."/>
            <person name="Alfaro M."/>
            <person name="Sun H."/>
            <person name="Tritt A."/>
            <person name="Yoshinaga Y."/>
            <person name="Zwiers L.-H."/>
            <person name="Turgeon B."/>
            <person name="Goodwin S."/>
            <person name="Spatafora J."/>
            <person name="Crous P."/>
            <person name="Grigoriev I."/>
        </authorList>
    </citation>
    <scope>NUCLEOTIDE SEQUENCE</scope>
    <source>
        <strain evidence="3">ATCC 74209</strain>
    </source>
</reference>
<keyword evidence="1" id="KW-0175">Coiled coil</keyword>
<protein>
    <submittedName>
        <fullName evidence="3">Uncharacterized protein</fullName>
    </submittedName>
</protein>
<evidence type="ECO:0000256" key="2">
    <source>
        <dbReference type="SAM" id="MobiDB-lite"/>
    </source>
</evidence>
<evidence type="ECO:0000256" key="1">
    <source>
        <dbReference type="SAM" id="Coils"/>
    </source>
</evidence>
<comment type="caution">
    <text evidence="3">The sequence shown here is derived from an EMBL/GenBank/DDBJ whole genome shotgun (WGS) entry which is preliminary data.</text>
</comment>
<keyword evidence="4" id="KW-1185">Reference proteome</keyword>
<dbReference type="AlphaFoldDB" id="A0A9P4JJ61"/>
<feature type="coiled-coil region" evidence="1">
    <location>
        <begin position="108"/>
        <end position="135"/>
    </location>
</feature>
<evidence type="ECO:0000313" key="3">
    <source>
        <dbReference type="EMBL" id="KAF2197473.1"/>
    </source>
</evidence>
<accession>A0A9P4JJ61</accession>
<proteinExistence type="predicted"/>
<name>A0A9P4JJ61_9PLEO</name>
<gene>
    <name evidence="3" type="ORF">GQ43DRAFT_435117</name>
</gene>
<organism evidence="3 4">
    <name type="scientific">Delitschia confertaspora ATCC 74209</name>
    <dbReference type="NCBI Taxonomy" id="1513339"/>
    <lineage>
        <taxon>Eukaryota</taxon>
        <taxon>Fungi</taxon>
        <taxon>Dikarya</taxon>
        <taxon>Ascomycota</taxon>
        <taxon>Pezizomycotina</taxon>
        <taxon>Dothideomycetes</taxon>
        <taxon>Pleosporomycetidae</taxon>
        <taxon>Pleosporales</taxon>
        <taxon>Delitschiaceae</taxon>
        <taxon>Delitschia</taxon>
    </lineage>
</organism>
<sequence>MAKMLSSEIIAIEAELSTAADGWRMQMAYLNRLVDGKNVEIAKLQGKLRLAEDQFSENSNAMGEVAERMEGLEGEIGGGIDRLKNYIDSLEASTPELVEAFTRLISENTKLKENAKVASANIANAQYQIQDLTAQLSISHADSSGQKNIVEELKKNLLAAAAKADMDADGELRRLQAKVEKTELAMGELTIRNEQESSAKDLMTANLTCTLSSAAIALETEVSARDTCIADLKSENARQADEISKLKDLAKFPLTNIRKAERKAQAMEAKKIKSLEDQVADLTAQLRAKDWEMRGLRRGTGTSSASSVSGDSNNRP</sequence>